<comment type="caution">
    <text evidence="3">The sequence shown here is derived from an EMBL/GenBank/DDBJ whole genome shotgun (WGS) entry which is preliminary data.</text>
</comment>
<keyword evidence="1" id="KW-0227">DNA damage</keyword>
<dbReference type="RefSeq" id="WP_341400346.1">
    <property type="nucleotide sequence ID" value="NZ_JBBUTI010000013.1"/>
</dbReference>
<proteinExistence type="predicted"/>
<evidence type="ECO:0000259" key="2">
    <source>
        <dbReference type="Pfam" id="PF00817"/>
    </source>
</evidence>
<dbReference type="Proteomes" id="UP001379945">
    <property type="component" value="Unassembled WGS sequence"/>
</dbReference>
<name>A0ABU9CAT8_9BURK</name>
<dbReference type="CDD" id="cd03468">
    <property type="entry name" value="PolY_like"/>
    <property type="match status" value="1"/>
</dbReference>
<organism evidence="3 4">
    <name type="scientific">Ideonella margarita</name>
    <dbReference type="NCBI Taxonomy" id="2984191"/>
    <lineage>
        <taxon>Bacteria</taxon>
        <taxon>Pseudomonadati</taxon>
        <taxon>Pseudomonadota</taxon>
        <taxon>Betaproteobacteria</taxon>
        <taxon>Burkholderiales</taxon>
        <taxon>Sphaerotilaceae</taxon>
        <taxon>Ideonella</taxon>
    </lineage>
</organism>
<gene>
    <name evidence="3" type="ORF">AACH00_16850</name>
</gene>
<dbReference type="PANTHER" id="PTHR35369:SF2">
    <property type="entry name" value="BLR3025 PROTEIN"/>
    <property type="match status" value="1"/>
</dbReference>
<dbReference type="InterPro" id="IPR050356">
    <property type="entry name" value="SulA_CellDiv_inhibitor"/>
</dbReference>
<protein>
    <submittedName>
        <fullName evidence="3">DNA polymerase Y family protein</fullName>
    </submittedName>
</protein>
<keyword evidence="4" id="KW-1185">Reference proteome</keyword>
<dbReference type="EMBL" id="JBBUTI010000013">
    <property type="protein sequence ID" value="MEK8048031.1"/>
    <property type="molecule type" value="Genomic_DNA"/>
</dbReference>
<feature type="domain" description="UmuC" evidence="2">
    <location>
        <begin position="27"/>
        <end position="125"/>
    </location>
</feature>
<evidence type="ECO:0000313" key="3">
    <source>
        <dbReference type="EMBL" id="MEK8048031.1"/>
    </source>
</evidence>
<evidence type="ECO:0000313" key="4">
    <source>
        <dbReference type="Proteomes" id="UP001379945"/>
    </source>
</evidence>
<evidence type="ECO:0000256" key="1">
    <source>
        <dbReference type="ARBA" id="ARBA00022763"/>
    </source>
</evidence>
<reference evidence="3 4" key="1">
    <citation type="submission" date="2024-04" db="EMBL/GenBank/DDBJ databases">
        <title>Novel species of the genus Ideonella isolated from streams.</title>
        <authorList>
            <person name="Lu H."/>
        </authorList>
    </citation>
    <scope>NUCLEOTIDE SEQUENCE [LARGE SCALE GENOMIC DNA]</scope>
    <source>
        <strain evidence="3 4">LYT19W</strain>
    </source>
</reference>
<dbReference type="SUPFAM" id="SSF56672">
    <property type="entry name" value="DNA/RNA polymerases"/>
    <property type="match status" value="1"/>
</dbReference>
<dbReference type="InterPro" id="IPR001126">
    <property type="entry name" value="UmuC"/>
</dbReference>
<dbReference type="Pfam" id="PF00817">
    <property type="entry name" value="IMS"/>
    <property type="match status" value="1"/>
</dbReference>
<sequence>MWWIALHAPALSLEAWLAGVPEDERDLPAALLTRHRVSAVNLPARSLGVMVGMRRSTALALVPGLRLGAADPARDAHALKALAHVLLSFTPQVAAASPQGLVAEVQASLRYFGGPGALWARLGEALAPLGHGLHLAHAPTARAASCLARSGPQPGPASTLPDRAWLMQQVQGLPVAVLAAELPVDMNAAWLETCEAMGLASLGDLWAQPRAGLVRRLGTAVLQVLDQLSGDQPHPHEWLRLPDRFSSELELPARAEYTGPLLVAVDVLLVRLSAWLRARQARAQQLELLLHHATRLRASHLGEAGAHLSVLQLALGEPTADASHWRSVLAERLAREPLAAPVLSLTLRCDHAVLGAPPDTDLFPELANPREGLGRLVERLQARLGVEGVTRLSTWPEHRPELAWRAEAAELPPARHPLLEAPPAAARLTRPVWLMSPPEPLPERQSRPWLGTEPLRLLQGPERVEAGWWDQALAARDYFVAQLPAGELVWIYRLRHAPPQGQPGWFLHGRFA</sequence>
<dbReference type="InterPro" id="IPR043502">
    <property type="entry name" value="DNA/RNA_pol_sf"/>
</dbReference>
<dbReference type="PANTHER" id="PTHR35369">
    <property type="entry name" value="BLR3025 PROTEIN-RELATED"/>
    <property type="match status" value="1"/>
</dbReference>
<accession>A0ABU9CAT8</accession>